<evidence type="ECO:0000256" key="2">
    <source>
        <dbReference type="ARBA" id="ARBA00010735"/>
    </source>
</evidence>
<keyword evidence="6 8" id="KW-1133">Transmembrane helix</keyword>
<keyword evidence="7 8" id="KW-0472">Membrane</keyword>
<reference evidence="10" key="1">
    <citation type="journal article" date="2019" name="Int. J. Syst. Evol. Microbiol.">
        <title>The Global Catalogue of Microorganisms (GCM) 10K type strain sequencing project: providing services to taxonomists for standard genome sequencing and annotation.</title>
        <authorList>
            <consortium name="The Broad Institute Genomics Platform"/>
            <consortium name="The Broad Institute Genome Sequencing Center for Infectious Disease"/>
            <person name="Wu L."/>
            <person name="Ma J."/>
        </authorList>
    </citation>
    <scope>NUCLEOTIDE SEQUENCE [LARGE SCALE GENOMIC DNA]</scope>
    <source>
        <strain evidence="10">ZS-22-S1</strain>
    </source>
</reference>
<feature type="transmembrane region" description="Helical" evidence="8">
    <location>
        <begin position="190"/>
        <end position="216"/>
    </location>
</feature>
<dbReference type="PANTHER" id="PTHR34979">
    <property type="entry name" value="INNER MEMBRANE PROTEIN YGAZ"/>
    <property type="match status" value="1"/>
</dbReference>
<evidence type="ECO:0000256" key="4">
    <source>
        <dbReference type="ARBA" id="ARBA00022475"/>
    </source>
</evidence>
<evidence type="ECO:0000313" key="9">
    <source>
        <dbReference type="EMBL" id="MFC4852809.1"/>
    </source>
</evidence>
<feature type="transmembrane region" description="Helical" evidence="8">
    <location>
        <begin position="12"/>
        <end position="38"/>
    </location>
</feature>
<keyword evidence="5 8" id="KW-0812">Transmembrane</keyword>
<evidence type="ECO:0000256" key="1">
    <source>
        <dbReference type="ARBA" id="ARBA00004651"/>
    </source>
</evidence>
<evidence type="ECO:0000256" key="5">
    <source>
        <dbReference type="ARBA" id="ARBA00022692"/>
    </source>
</evidence>
<evidence type="ECO:0000313" key="10">
    <source>
        <dbReference type="Proteomes" id="UP001595859"/>
    </source>
</evidence>
<dbReference type="Pfam" id="PF03591">
    <property type="entry name" value="AzlC"/>
    <property type="match status" value="1"/>
</dbReference>
<evidence type="ECO:0000256" key="6">
    <source>
        <dbReference type="ARBA" id="ARBA00022989"/>
    </source>
</evidence>
<proteinExistence type="inferred from homology"/>
<dbReference type="Proteomes" id="UP001595859">
    <property type="component" value="Unassembled WGS sequence"/>
</dbReference>
<comment type="similarity">
    <text evidence="2">Belongs to the AzlC family.</text>
</comment>
<evidence type="ECO:0000256" key="8">
    <source>
        <dbReference type="SAM" id="Phobius"/>
    </source>
</evidence>
<protein>
    <submittedName>
        <fullName evidence="9">AzlC family ABC transporter permease</fullName>
    </submittedName>
</protein>
<sequence length="226" mass="22957">MRSVWQTLDRRLLTDAALVSVAVGLIGLSYGATAVAAGFPLWLPVVLGALVLAAGSEFLFVGIVGAGGSPVAALLAGLLVNARHIPYGLAVPDVLGRGWRRVLGVHLMNDETVVMAIAQEEHERQRAAYWACGLGILVIWPLSAAAGGLIGSVVPDTDALGLDAMFPAVLLALILPALRDRTTLSSAVVGALLALAATPFLPAGLPVLVALAGVLLSVPAARGGAT</sequence>
<evidence type="ECO:0000256" key="7">
    <source>
        <dbReference type="ARBA" id="ARBA00023136"/>
    </source>
</evidence>
<evidence type="ECO:0000256" key="3">
    <source>
        <dbReference type="ARBA" id="ARBA00022448"/>
    </source>
</evidence>
<keyword evidence="3" id="KW-0813">Transport</keyword>
<name>A0ABV9RV72_9PSEU</name>
<organism evidence="9 10">
    <name type="scientific">Actinophytocola glycyrrhizae</name>
    <dbReference type="NCBI Taxonomy" id="2044873"/>
    <lineage>
        <taxon>Bacteria</taxon>
        <taxon>Bacillati</taxon>
        <taxon>Actinomycetota</taxon>
        <taxon>Actinomycetes</taxon>
        <taxon>Pseudonocardiales</taxon>
        <taxon>Pseudonocardiaceae</taxon>
    </lineage>
</organism>
<keyword evidence="10" id="KW-1185">Reference proteome</keyword>
<dbReference type="InterPro" id="IPR011606">
    <property type="entry name" value="Brnchd-chn_aa_trnsp_permease"/>
</dbReference>
<gene>
    <name evidence="9" type="ORF">ACFPCV_04770</name>
</gene>
<comment type="caution">
    <text evidence="9">The sequence shown here is derived from an EMBL/GenBank/DDBJ whole genome shotgun (WGS) entry which is preliminary data.</text>
</comment>
<dbReference type="EMBL" id="JBHSIS010000002">
    <property type="protein sequence ID" value="MFC4852809.1"/>
    <property type="molecule type" value="Genomic_DNA"/>
</dbReference>
<dbReference type="PANTHER" id="PTHR34979:SF1">
    <property type="entry name" value="INNER MEMBRANE PROTEIN YGAZ"/>
    <property type="match status" value="1"/>
</dbReference>
<feature type="transmembrane region" description="Helical" evidence="8">
    <location>
        <begin position="159"/>
        <end position="178"/>
    </location>
</feature>
<accession>A0ABV9RV72</accession>
<comment type="subcellular location">
    <subcellularLocation>
        <location evidence="1">Cell membrane</location>
        <topology evidence="1">Multi-pass membrane protein</topology>
    </subcellularLocation>
</comment>
<keyword evidence="4" id="KW-1003">Cell membrane</keyword>
<feature type="transmembrane region" description="Helical" evidence="8">
    <location>
        <begin position="127"/>
        <end position="153"/>
    </location>
</feature>
<feature type="transmembrane region" description="Helical" evidence="8">
    <location>
        <begin position="58"/>
        <end position="80"/>
    </location>
</feature>
<dbReference type="RefSeq" id="WP_378054763.1">
    <property type="nucleotide sequence ID" value="NZ_JBHSIS010000002.1"/>
</dbReference>